<dbReference type="GO" id="GO:0016491">
    <property type="term" value="F:oxidoreductase activity"/>
    <property type="evidence" value="ECO:0007669"/>
    <property type="project" value="UniProtKB-KW"/>
</dbReference>
<keyword evidence="1" id="KW-0001">2Fe-2S</keyword>
<comment type="caution">
    <text evidence="7">The sequence shown here is derived from an EMBL/GenBank/DDBJ whole genome shotgun (WGS) entry which is preliminary data.</text>
</comment>
<sequence>MPSTVIELEVNGSDEEFIAKPGTTLLSALRDTLGLTATKRGCGVGTCGTCTCLLDGDAVMSCLVPVETVNGSRVKTLEGVTPTDGTLAPLQQAFLDGFATQCGFCTPGMIMAAEALLADNPTPTRADVVRAISGNVCRCTGYESIIQAILDAAERMAVA</sequence>
<dbReference type="RefSeq" id="WP_270040115.1">
    <property type="nucleotide sequence ID" value="NZ_JAPDOD010000008.1"/>
</dbReference>
<proteinExistence type="predicted"/>
<dbReference type="InterPro" id="IPR012675">
    <property type="entry name" value="Beta-grasp_dom_sf"/>
</dbReference>
<dbReference type="CDD" id="cd00207">
    <property type="entry name" value="fer2"/>
    <property type="match status" value="1"/>
</dbReference>
<dbReference type="FunFam" id="1.10.150.120:FF:000003">
    <property type="entry name" value="Carbon monoxide dehydrogenase, small subunit"/>
    <property type="match status" value="1"/>
</dbReference>
<name>A0A9X3S1E5_9ACTN</name>
<dbReference type="Proteomes" id="UP001149140">
    <property type="component" value="Unassembled WGS sequence"/>
</dbReference>
<organism evidence="7 8">
    <name type="scientific">Solirubrobacter ginsenosidimutans</name>
    <dbReference type="NCBI Taxonomy" id="490573"/>
    <lineage>
        <taxon>Bacteria</taxon>
        <taxon>Bacillati</taxon>
        <taxon>Actinomycetota</taxon>
        <taxon>Thermoleophilia</taxon>
        <taxon>Solirubrobacterales</taxon>
        <taxon>Solirubrobacteraceae</taxon>
        <taxon>Solirubrobacter</taxon>
    </lineage>
</organism>
<evidence type="ECO:0000259" key="6">
    <source>
        <dbReference type="PROSITE" id="PS51085"/>
    </source>
</evidence>
<accession>A0A9X3S1E5</accession>
<dbReference type="AlphaFoldDB" id="A0A9X3S1E5"/>
<evidence type="ECO:0000313" key="8">
    <source>
        <dbReference type="Proteomes" id="UP001149140"/>
    </source>
</evidence>
<dbReference type="InterPro" id="IPR036010">
    <property type="entry name" value="2Fe-2S_ferredoxin-like_sf"/>
</dbReference>
<dbReference type="SUPFAM" id="SSF54292">
    <property type="entry name" value="2Fe-2S ferredoxin-like"/>
    <property type="match status" value="1"/>
</dbReference>
<protein>
    <submittedName>
        <fullName evidence="7">(2Fe-2S)-binding protein</fullName>
    </submittedName>
</protein>
<dbReference type="InterPro" id="IPR051452">
    <property type="entry name" value="Diverse_Oxidoreductases"/>
</dbReference>
<keyword evidence="4" id="KW-0408">Iron</keyword>
<dbReference type="InterPro" id="IPR006058">
    <property type="entry name" value="2Fe2S_fd_BS"/>
</dbReference>
<dbReference type="SUPFAM" id="SSF47741">
    <property type="entry name" value="CO dehydrogenase ISP C-domain like"/>
    <property type="match status" value="1"/>
</dbReference>
<keyword evidence="2" id="KW-0479">Metal-binding</keyword>
<feature type="domain" description="2Fe-2S ferredoxin-type" evidence="6">
    <location>
        <begin position="4"/>
        <end position="80"/>
    </location>
</feature>
<dbReference type="PANTHER" id="PTHR44379">
    <property type="entry name" value="OXIDOREDUCTASE WITH IRON-SULFUR SUBUNIT"/>
    <property type="match status" value="1"/>
</dbReference>
<evidence type="ECO:0000256" key="1">
    <source>
        <dbReference type="ARBA" id="ARBA00022714"/>
    </source>
</evidence>
<evidence type="ECO:0000313" key="7">
    <source>
        <dbReference type="EMBL" id="MDA0160982.1"/>
    </source>
</evidence>
<dbReference type="EMBL" id="JAPDOD010000008">
    <property type="protein sequence ID" value="MDA0160982.1"/>
    <property type="molecule type" value="Genomic_DNA"/>
</dbReference>
<reference evidence="7" key="1">
    <citation type="submission" date="2022-10" db="EMBL/GenBank/DDBJ databases">
        <title>The WGS of Solirubrobacter ginsenosidimutans DSM 21036.</title>
        <authorList>
            <person name="Jiang Z."/>
        </authorList>
    </citation>
    <scope>NUCLEOTIDE SEQUENCE</scope>
    <source>
        <strain evidence="7">DSM 21036</strain>
    </source>
</reference>
<dbReference type="Gene3D" id="3.10.20.30">
    <property type="match status" value="1"/>
</dbReference>
<evidence type="ECO:0000256" key="4">
    <source>
        <dbReference type="ARBA" id="ARBA00023004"/>
    </source>
</evidence>
<dbReference type="Pfam" id="PF00111">
    <property type="entry name" value="Fer2"/>
    <property type="match status" value="1"/>
</dbReference>
<keyword evidence="5" id="KW-0411">Iron-sulfur</keyword>
<dbReference type="GO" id="GO:0046872">
    <property type="term" value="F:metal ion binding"/>
    <property type="evidence" value="ECO:0007669"/>
    <property type="project" value="UniProtKB-KW"/>
</dbReference>
<gene>
    <name evidence="7" type="ORF">OM076_11955</name>
</gene>
<keyword evidence="8" id="KW-1185">Reference proteome</keyword>
<dbReference type="Gene3D" id="1.10.150.120">
    <property type="entry name" value="[2Fe-2S]-binding domain"/>
    <property type="match status" value="1"/>
</dbReference>
<dbReference type="InterPro" id="IPR036884">
    <property type="entry name" value="2Fe-2S-bd_dom_sf"/>
</dbReference>
<dbReference type="PROSITE" id="PS51085">
    <property type="entry name" value="2FE2S_FER_2"/>
    <property type="match status" value="1"/>
</dbReference>
<evidence type="ECO:0000256" key="3">
    <source>
        <dbReference type="ARBA" id="ARBA00023002"/>
    </source>
</evidence>
<dbReference type="InterPro" id="IPR001041">
    <property type="entry name" value="2Fe-2S_ferredoxin-type"/>
</dbReference>
<evidence type="ECO:0000256" key="5">
    <source>
        <dbReference type="ARBA" id="ARBA00023014"/>
    </source>
</evidence>
<dbReference type="Pfam" id="PF01799">
    <property type="entry name" value="Fer2_2"/>
    <property type="match status" value="1"/>
</dbReference>
<dbReference type="PROSITE" id="PS00197">
    <property type="entry name" value="2FE2S_FER_1"/>
    <property type="match status" value="1"/>
</dbReference>
<dbReference type="GO" id="GO:0051537">
    <property type="term" value="F:2 iron, 2 sulfur cluster binding"/>
    <property type="evidence" value="ECO:0007669"/>
    <property type="project" value="UniProtKB-KW"/>
</dbReference>
<evidence type="ECO:0000256" key="2">
    <source>
        <dbReference type="ARBA" id="ARBA00022723"/>
    </source>
</evidence>
<keyword evidence="3" id="KW-0560">Oxidoreductase</keyword>
<dbReference type="PANTHER" id="PTHR44379:SF8">
    <property type="entry name" value="XANTHINE DEHYDROGENASE IRON-SULFUR-BINDING SUBUNIT XDHC-RELATED"/>
    <property type="match status" value="1"/>
</dbReference>
<dbReference type="InterPro" id="IPR002888">
    <property type="entry name" value="2Fe-2S-bd"/>
</dbReference>